<feature type="region of interest" description="Disordered" evidence="1">
    <location>
        <begin position="1"/>
        <end position="42"/>
    </location>
</feature>
<organism evidence="2 3">
    <name type="scientific">Reticulomyxa filosa</name>
    <dbReference type="NCBI Taxonomy" id="46433"/>
    <lineage>
        <taxon>Eukaryota</taxon>
        <taxon>Sar</taxon>
        <taxon>Rhizaria</taxon>
        <taxon>Retaria</taxon>
        <taxon>Foraminifera</taxon>
        <taxon>Monothalamids</taxon>
        <taxon>Reticulomyxidae</taxon>
        <taxon>Reticulomyxa</taxon>
    </lineage>
</organism>
<reference evidence="2 3" key="1">
    <citation type="journal article" date="2013" name="Curr. Biol.">
        <title>The Genome of the Foraminiferan Reticulomyxa filosa.</title>
        <authorList>
            <person name="Glockner G."/>
            <person name="Hulsmann N."/>
            <person name="Schleicher M."/>
            <person name="Noegel A.A."/>
            <person name="Eichinger L."/>
            <person name="Gallinger C."/>
            <person name="Pawlowski J."/>
            <person name="Sierra R."/>
            <person name="Euteneuer U."/>
            <person name="Pillet L."/>
            <person name="Moustafa A."/>
            <person name="Platzer M."/>
            <person name="Groth M."/>
            <person name="Szafranski K."/>
            <person name="Schliwa M."/>
        </authorList>
    </citation>
    <scope>NUCLEOTIDE SEQUENCE [LARGE SCALE GENOMIC DNA]</scope>
</reference>
<comment type="caution">
    <text evidence="2">The sequence shown here is derived from an EMBL/GenBank/DDBJ whole genome shotgun (WGS) entry which is preliminary data.</text>
</comment>
<proteinExistence type="predicted"/>
<dbReference type="Proteomes" id="UP000023152">
    <property type="component" value="Unassembled WGS sequence"/>
</dbReference>
<protein>
    <submittedName>
        <fullName evidence="2">Uncharacterized protein</fullName>
    </submittedName>
</protein>
<evidence type="ECO:0000313" key="2">
    <source>
        <dbReference type="EMBL" id="ETO07264.1"/>
    </source>
</evidence>
<dbReference type="EMBL" id="ASPP01026313">
    <property type="protein sequence ID" value="ETO07264.1"/>
    <property type="molecule type" value="Genomic_DNA"/>
</dbReference>
<accession>X6M055</accession>
<evidence type="ECO:0000313" key="3">
    <source>
        <dbReference type="Proteomes" id="UP000023152"/>
    </source>
</evidence>
<feature type="region of interest" description="Disordered" evidence="1">
    <location>
        <begin position="76"/>
        <end position="107"/>
    </location>
</feature>
<feature type="compositionally biased region" description="Low complexity" evidence="1">
    <location>
        <begin position="81"/>
        <end position="101"/>
    </location>
</feature>
<dbReference type="AlphaFoldDB" id="X6M055"/>
<name>X6M055_RETFI</name>
<evidence type="ECO:0000256" key="1">
    <source>
        <dbReference type="SAM" id="MobiDB-lite"/>
    </source>
</evidence>
<sequence>MSTIEYKKAMALKEEEDNKIKAMKSNNKDKANNDENDNDNNAAVDEMKIKDKGIKKRPKRILTFVLKAPKTMIPNLRDTAKTTTKAKASAKTNTSANANANGDENSNKNKDEMWCECRYQYAIHKYEDIKYSREFEQHWNEVISIYLWNRLHHKAIEMHIFHIQFEYSKCDKNQLFHIVKSNVQCKNDDDNSY</sequence>
<gene>
    <name evidence="2" type="ORF">RFI_30128</name>
</gene>
<keyword evidence="3" id="KW-1185">Reference proteome</keyword>
<feature type="compositionally biased region" description="Basic and acidic residues" evidence="1">
    <location>
        <begin position="1"/>
        <end position="33"/>
    </location>
</feature>